<feature type="domain" description="DUF6438" evidence="1">
    <location>
        <begin position="2"/>
        <end position="100"/>
    </location>
</feature>
<dbReference type="EMBL" id="CP027860">
    <property type="protein sequence ID" value="AVP99250.1"/>
    <property type="molecule type" value="Genomic_DNA"/>
</dbReference>
<proteinExistence type="predicted"/>
<protein>
    <recommendedName>
        <fullName evidence="1">DUF6438 domain-containing protein</fullName>
    </recommendedName>
</protein>
<dbReference type="Pfam" id="PF20033">
    <property type="entry name" value="DUF6438"/>
    <property type="match status" value="1"/>
</dbReference>
<gene>
    <name evidence="2" type="ORF">C7S18_19695</name>
</gene>
<accession>A0A2P1PWN6</accession>
<dbReference type="AlphaFoldDB" id="A0A2P1PWN6"/>
<name>A0A2P1PWN6_9GAMM</name>
<dbReference type="Proteomes" id="UP000241074">
    <property type="component" value="Chromosome"/>
</dbReference>
<keyword evidence="3" id="KW-1185">Reference proteome</keyword>
<evidence type="ECO:0000313" key="2">
    <source>
        <dbReference type="EMBL" id="AVP99250.1"/>
    </source>
</evidence>
<evidence type="ECO:0000313" key="3">
    <source>
        <dbReference type="Proteomes" id="UP000241074"/>
    </source>
</evidence>
<dbReference type="KEGG" id="xba:C7S18_19695"/>
<sequence length="122" mass="13058">MGKRDVPLLGPAHQQLSAEQLAALIDAINDVGYFNLNDQYINTTDGCPVMATDNPSAITRVKTSSREKSIHHYYGCQIANAPPDASGVYPEALYQFEARIDAMVPLTALIPGASGPSTNAPR</sequence>
<organism evidence="2 3">
    <name type="scientific">Ahniella affigens</name>
    <dbReference type="NCBI Taxonomy" id="2021234"/>
    <lineage>
        <taxon>Bacteria</taxon>
        <taxon>Pseudomonadati</taxon>
        <taxon>Pseudomonadota</taxon>
        <taxon>Gammaproteobacteria</taxon>
        <taxon>Lysobacterales</taxon>
        <taxon>Rhodanobacteraceae</taxon>
        <taxon>Ahniella</taxon>
    </lineage>
</organism>
<evidence type="ECO:0000259" key="1">
    <source>
        <dbReference type="Pfam" id="PF20033"/>
    </source>
</evidence>
<dbReference type="OrthoDB" id="7172369at2"/>
<reference evidence="2 3" key="2">
    <citation type="submission" date="2018-03" db="EMBL/GenBank/DDBJ databases">
        <authorList>
            <person name="Keele B.F."/>
        </authorList>
    </citation>
    <scope>NUCLEOTIDE SEQUENCE [LARGE SCALE GENOMIC DNA]</scope>
    <source>
        <strain evidence="2 3">D13</strain>
    </source>
</reference>
<dbReference type="InterPro" id="IPR045497">
    <property type="entry name" value="DUF6438"/>
</dbReference>
<reference evidence="2 3" key="1">
    <citation type="submission" date="2018-03" db="EMBL/GenBank/DDBJ databases">
        <title>Ahniella affigens gen. nov., sp. nov., a gammaproteobacterium isolated from sandy soil near a stream.</title>
        <authorList>
            <person name="Ko Y."/>
            <person name="Kim J.-H."/>
        </authorList>
    </citation>
    <scope>NUCLEOTIDE SEQUENCE [LARGE SCALE GENOMIC DNA]</scope>
    <source>
        <strain evidence="2 3">D13</strain>
    </source>
</reference>